<dbReference type="Proteomes" id="UP000664534">
    <property type="component" value="Unassembled WGS sequence"/>
</dbReference>
<sequence length="257" mass="28973">MGPRNSASPIVRVLTSTADPHPFWALHGPRLYFPALPRPLIAPQHRPFHNTNPCAAGSIFDISNLSISRESRFLAKTQGRPRTDFSPHLELIRSSEVEPFTERRPKGEEKICSHGDGCAHLRELLGNEVSMANTLEELASTRAARESTEREMEELQKWFTRWKRLCDVMVLANVVLFSGLVFHDEVRDTISKIMLGRARAAVTSQVERDREESLNDSGDQSRDHDGSVFRDDNVASASVKEHRHRSVVSRLLWASGV</sequence>
<name>A0A8H3G5M1_9LECA</name>
<reference evidence="2" key="1">
    <citation type="submission" date="2021-03" db="EMBL/GenBank/DDBJ databases">
        <authorList>
            <person name="Tagirdzhanova G."/>
        </authorList>
    </citation>
    <scope>NUCLEOTIDE SEQUENCE</scope>
</reference>
<dbReference type="EMBL" id="CAJPDT010000070">
    <property type="protein sequence ID" value="CAF9933456.1"/>
    <property type="molecule type" value="Genomic_DNA"/>
</dbReference>
<accession>A0A8H3G5M1</accession>
<evidence type="ECO:0000256" key="1">
    <source>
        <dbReference type="SAM" id="MobiDB-lite"/>
    </source>
</evidence>
<proteinExistence type="predicted"/>
<protein>
    <submittedName>
        <fullName evidence="2">Uncharacterized protein</fullName>
    </submittedName>
</protein>
<comment type="caution">
    <text evidence="2">The sequence shown here is derived from an EMBL/GenBank/DDBJ whole genome shotgun (WGS) entry which is preliminary data.</text>
</comment>
<feature type="compositionally biased region" description="Basic and acidic residues" evidence="1">
    <location>
        <begin position="206"/>
        <end position="230"/>
    </location>
</feature>
<organism evidence="2 3">
    <name type="scientific">Imshaugia aleurites</name>
    <dbReference type="NCBI Taxonomy" id="172621"/>
    <lineage>
        <taxon>Eukaryota</taxon>
        <taxon>Fungi</taxon>
        <taxon>Dikarya</taxon>
        <taxon>Ascomycota</taxon>
        <taxon>Pezizomycotina</taxon>
        <taxon>Lecanoromycetes</taxon>
        <taxon>OSLEUM clade</taxon>
        <taxon>Lecanoromycetidae</taxon>
        <taxon>Lecanorales</taxon>
        <taxon>Lecanorineae</taxon>
        <taxon>Parmeliaceae</taxon>
        <taxon>Imshaugia</taxon>
    </lineage>
</organism>
<feature type="region of interest" description="Disordered" evidence="1">
    <location>
        <begin position="205"/>
        <end position="230"/>
    </location>
</feature>
<evidence type="ECO:0000313" key="2">
    <source>
        <dbReference type="EMBL" id="CAF9933456.1"/>
    </source>
</evidence>
<gene>
    <name evidence="2" type="ORF">IMSHALPRED_009370</name>
</gene>
<evidence type="ECO:0000313" key="3">
    <source>
        <dbReference type="Proteomes" id="UP000664534"/>
    </source>
</evidence>
<keyword evidence="3" id="KW-1185">Reference proteome</keyword>
<dbReference type="AlphaFoldDB" id="A0A8H3G5M1"/>
<dbReference type="OrthoDB" id="5240110at2759"/>